<evidence type="ECO:0000313" key="2">
    <source>
        <dbReference type="EMBL" id="GBN89216.1"/>
    </source>
</evidence>
<dbReference type="InterPro" id="IPR036397">
    <property type="entry name" value="RNaseH_sf"/>
</dbReference>
<dbReference type="GO" id="GO:0003676">
    <property type="term" value="F:nucleic acid binding"/>
    <property type="evidence" value="ECO:0007669"/>
    <property type="project" value="InterPro"/>
</dbReference>
<dbReference type="Pfam" id="PF00075">
    <property type="entry name" value="RNase_H"/>
    <property type="match status" value="1"/>
</dbReference>
<accession>A0A4Y2SNY8</accession>
<dbReference type="EMBL" id="BGPR01022679">
    <property type="protein sequence ID" value="GBN89216.1"/>
    <property type="molecule type" value="Genomic_DNA"/>
</dbReference>
<dbReference type="GO" id="GO:0004523">
    <property type="term" value="F:RNA-DNA hybrid ribonuclease activity"/>
    <property type="evidence" value="ECO:0007669"/>
    <property type="project" value="InterPro"/>
</dbReference>
<reference evidence="2 3" key="1">
    <citation type="journal article" date="2019" name="Sci. Rep.">
        <title>Orb-weaving spider Araneus ventricosus genome elucidates the spidroin gene catalogue.</title>
        <authorList>
            <person name="Kono N."/>
            <person name="Nakamura H."/>
            <person name="Ohtoshi R."/>
            <person name="Moran D.A.P."/>
            <person name="Shinohara A."/>
            <person name="Yoshida Y."/>
            <person name="Fujiwara M."/>
            <person name="Mori M."/>
            <person name="Tomita M."/>
            <person name="Arakawa K."/>
        </authorList>
    </citation>
    <scope>NUCLEOTIDE SEQUENCE [LARGE SCALE GENOMIC DNA]</scope>
</reference>
<evidence type="ECO:0000259" key="1">
    <source>
        <dbReference type="PROSITE" id="PS50879"/>
    </source>
</evidence>
<dbReference type="PROSITE" id="PS50879">
    <property type="entry name" value="RNASE_H_1"/>
    <property type="match status" value="1"/>
</dbReference>
<gene>
    <name evidence="2" type="ORF">AVEN_156776-2_1</name>
</gene>
<sequence length="236" mass="26379">DVLRASIKLASIAREILNIWSSLTIEVVISWVKGHSGVLGNEVADQSARQATHGSSLKIKIDLPKSCLKKFLKKCSREIWQDSLSTFRQRNFPFVPQVNINRTSFDSKINQFITGHGPSVTNLHRFGLCSHDRCVCGAKGDPNHYATVCPVTKSFHFLKPSAETPSIPDLAPSDFHFSLKLKELRGGKRFGSDEELENAVTTWLNELAAEEYDMGILKLVDRYDICLNVGGDYVEK</sequence>
<dbReference type="Gene3D" id="3.30.420.10">
    <property type="entry name" value="Ribonuclease H-like superfamily/Ribonuclease H"/>
    <property type="match status" value="2"/>
</dbReference>
<dbReference type="SUPFAM" id="SSF53098">
    <property type="entry name" value="Ribonuclease H-like"/>
    <property type="match status" value="1"/>
</dbReference>
<comment type="caution">
    <text evidence="2">The sequence shown here is derived from an EMBL/GenBank/DDBJ whole genome shotgun (WGS) entry which is preliminary data.</text>
</comment>
<protein>
    <recommendedName>
        <fullName evidence="1">RNase H type-1 domain-containing protein</fullName>
    </recommendedName>
</protein>
<dbReference type="InterPro" id="IPR052709">
    <property type="entry name" value="Transposase-MT_Hybrid"/>
</dbReference>
<keyword evidence="3" id="KW-1185">Reference proteome</keyword>
<evidence type="ECO:0000313" key="3">
    <source>
        <dbReference type="Proteomes" id="UP000499080"/>
    </source>
</evidence>
<feature type="non-terminal residue" evidence="2">
    <location>
        <position position="1"/>
    </location>
</feature>
<name>A0A4Y2SNY8_ARAVE</name>
<dbReference type="InterPro" id="IPR002156">
    <property type="entry name" value="RNaseH_domain"/>
</dbReference>
<dbReference type="AlphaFoldDB" id="A0A4Y2SNY8"/>
<organism evidence="2 3">
    <name type="scientific">Araneus ventricosus</name>
    <name type="common">Orbweaver spider</name>
    <name type="synonym">Epeira ventricosa</name>
    <dbReference type="NCBI Taxonomy" id="182803"/>
    <lineage>
        <taxon>Eukaryota</taxon>
        <taxon>Metazoa</taxon>
        <taxon>Ecdysozoa</taxon>
        <taxon>Arthropoda</taxon>
        <taxon>Chelicerata</taxon>
        <taxon>Arachnida</taxon>
        <taxon>Araneae</taxon>
        <taxon>Araneomorphae</taxon>
        <taxon>Entelegynae</taxon>
        <taxon>Araneoidea</taxon>
        <taxon>Araneidae</taxon>
        <taxon>Araneus</taxon>
    </lineage>
</organism>
<dbReference type="Proteomes" id="UP000499080">
    <property type="component" value="Unassembled WGS sequence"/>
</dbReference>
<proteinExistence type="predicted"/>
<dbReference type="PANTHER" id="PTHR46060">
    <property type="entry name" value="MARINER MOS1 TRANSPOSASE-LIKE PROTEIN"/>
    <property type="match status" value="1"/>
</dbReference>
<dbReference type="OrthoDB" id="407198at2759"/>
<feature type="domain" description="RNase H type-1" evidence="1">
    <location>
        <begin position="1"/>
        <end position="53"/>
    </location>
</feature>
<dbReference type="PANTHER" id="PTHR46060:SF1">
    <property type="entry name" value="MARINER MOS1 TRANSPOSASE-LIKE PROTEIN"/>
    <property type="match status" value="1"/>
</dbReference>
<dbReference type="InterPro" id="IPR012337">
    <property type="entry name" value="RNaseH-like_sf"/>
</dbReference>